<evidence type="ECO:0000256" key="7">
    <source>
        <dbReference type="PIRNR" id="PIRNR000124"/>
    </source>
</evidence>
<dbReference type="InterPro" id="IPR036291">
    <property type="entry name" value="NAD(P)-bd_dom_sf"/>
</dbReference>
<dbReference type="SUPFAM" id="SSF52413">
    <property type="entry name" value="UDP-glucose/GDP-mannose dehydrogenase C-terminal domain"/>
    <property type="match status" value="1"/>
</dbReference>
<dbReference type="NCBIfam" id="TIGR03026">
    <property type="entry name" value="NDP-sugDHase"/>
    <property type="match status" value="1"/>
</dbReference>
<dbReference type="UniPathway" id="UPA00038">
    <property type="reaction ID" value="UER00491"/>
</dbReference>
<evidence type="ECO:0000256" key="4">
    <source>
        <dbReference type="ARBA" id="ARBA00023002"/>
    </source>
</evidence>
<protein>
    <recommendedName>
        <fullName evidence="3 7">UDP-glucose 6-dehydrogenase</fullName>
        <ecNumber evidence="3 7">1.1.1.22</ecNumber>
    </recommendedName>
</protein>
<feature type="binding site" evidence="10">
    <location>
        <position position="325"/>
    </location>
    <ligand>
        <name>NAD(+)</name>
        <dbReference type="ChEBI" id="CHEBI:57540"/>
    </ligand>
</feature>
<evidence type="ECO:0000256" key="8">
    <source>
        <dbReference type="PIRSR" id="PIRSR500134-1"/>
    </source>
</evidence>
<name>A0A151AYT6_9FIRM</name>
<dbReference type="SUPFAM" id="SSF51735">
    <property type="entry name" value="NAD(P)-binding Rossmann-fold domains"/>
    <property type="match status" value="1"/>
</dbReference>
<dbReference type="InterPro" id="IPR001732">
    <property type="entry name" value="UDP-Glc/GDP-Man_DH_N"/>
</dbReference>
<dbReference type="Gene3D" id="1.20.5.100">
    <property type="entry name" value="Cytochrome c1, transmembrane anchor, C-terminal"/>
    <property type="match status" value="1"/>
</dbReference>
<dbReference type="Gene3D" id="3.40.50.720">
    <property type="entry name" value="NAD(P)-binding Rossmann-like Domain"/>
    <property type="match status" value="2"/>
</dbReference>
<feature type="binding site" evidence="9">
    <location>
        <position position="255"/>
    </location>
    <ligand>
        <name>substrate</name>
    </ligand>
</feature>
<keyword evidence="4 7" id="KW-0560">Oxidoreductase</keyword>
<sequence>MELVIIGSGYVGLVAACCLAHSGHKVITVEKNIGKLEKLQRGVLPIYEEGLEELFRQGVNSSRLFFSEDLRDVLPGVDFIMIAVGTPSLADGRVDLAQVYEVAQTISETADHPLVVVMKSTVPPGTGKYLIERFFSKACVPIRYVSNPEFLREGKAVWDWYHPDRIVVGSDDPVTAEEVLELYSDIDAPKVTMDVTSAEMVKYASNAFLATKISFINEVANLCELVGADIKLVASAVGMDKRIGPHFLQAGLGYGGSCFPKDTKGLDYISSFNGYSFNLLKAVIEVNSKQRILAVRKLHKEIGNLAGKKIAVLGLAFKPGTDDVREAPALDIIKYLVDEGAAVAATDPLALKNAYPLLPSCVKLSADPYEVLVGAQAFLLATEWPQLVNLDWERVKRLMREPFLVVDGRNALDARRLVGLGYRYCGFGRPGNF</sequence>
<evidence type="ECO:0000313" key="13">
    <source>
        <dbReference type="Proteomes" id="UP000075670"/>
    </source>
</evidence>
<feature type="binding site" evidence="10">
    <location>
        <position position="261"/>
    </location>
    <ligand>
        <name>NAD(+)</name>
        <dbReference type="ChEBI" id="CHEBI:57540"/>
    </ligand>
</feature>
<dbReference type="GO" id="GO:0006065">
    <property type="term" value="P:UDP-glucuronate biosynthetic process"/>
    <property type="evidence" value="ECO:0007669"/>
    <property type="project" value="UniProtKB-UniPathway"/>
</dbReference>
<evidence type="ECO:0000256" key="3">
    <source>
        <dbReference type="ARBA" id="ARBA00012954"/>
    </source>
</evidence>
<dbReference type="Pfam" id="PF03721">
    <property type="entry name" value="UDPG_MGDP_dh_N"/>
    <property type="match status" value="1"/>
</dbReference>
<dbReference type="RefSeq" id="WP_062283288.1">
    <property type="nucleotide sequence ID" value="NZ_LTBC01000003.1"/>
</dbReference>
<evidence type="ECO:0000256" key="5">
    <source>
        <dbReference type="ARBA" id="ARBA00023027"/>
    </source>
</evidence>
<dbReference type="InterPro" id="IPR028357">
    <property type="entry name" value="UDPglc_DH_bac"/>
</dbReference>
<dbReference type="EC" id="1.1.1.22" evidence="3 7"/>
<feature type="binding site" evidence="10">
    <location>
        <position position="121"/>
    </location>
    <ligand>
        <name>NAD(+)</name>
        <dbReference type="ChEBI" id="CHEBI:57540"/>
    </ligand>
</feature>
<evidence type="ECO:0000256" key="9">
    <source>
        <dbReference type="PIRSR" id="PIRSR500134-2"/>
    </source>
</evidence>
<comment type="similarity">
    <text evidence="2 7">Belongs to the UDP-glucose/GDP-mannose dehydrogenase family.</text>
</comment>
<proteinExistence type="inferred from homology"/>
<dbReference type="InterPro" id="IPR036220">
    <property type="entry name" value="UDP-Glc/GDP-Man_DH_C_sf"/>
</dbReference>
<dbReference type="InterPro" id="IPR014026">
    <property type="entry name" value="UDP-Glc/GDP-Man_DH_dimer"/>
</dbReference>
<feature type="binding site" evidence="10">
    <location>
        <position position="153"/>
    </location>
    <ligand>
        <name>NAD(+)</name>
        <dbReference type="ChEBI" id="CHEBI:57540"/>
    </ligand>
</feature>
<feature type="domain" description="UDP-glucose/GDP-mannose dehydrogenase C-terminal" evidence="11">
    <location>
        <begin position="311"/>
        <end position="414"/>
    </location>
</feature>
<feature type="binding site" evidence="10">
    <location>
        <position position="35"/>
    </location>
    <ligand>
        <name>NAD(+)</name>
        <dbReference type="ChEBI" id="CHEBI:57540"/>
    </ligand>
</feature>
<dbReference type="PANTHER" id="PTHR43750">
    <property type="entry name" value="UDP-GLUCOSE 6-DEHYDROGENASE TUAD"/>
    <property type="match status" value="1"/>
</dbReference>
<accession>A0A151AYT6</accession>
<feature type="binding site" evidence="10">
    <location>
        <position position="86"/>
    </location>
    <ligand>
        <name>NAD(+)</name>
        <dbReference type="ChEBI" id="CHEBI:57540"/>
    </ligand>
</feature>
<comment type="caution">
    <text evidence="12">The sequence shown here is derived from an EMBL/GenBank/DDBJ whole genome shotgun (WGS) entry which is preliminary data.</text>
</comment>
<dbReference type="InterPro" id="IPR017476">
    <property type="entry name" value="UDP-Glc/GDP-Man"/>
</dbReference>
<dbReference type="Pfam" id="PF00984">
    <property type="entry name" value="UDPG_MGDP_dh"/>
    <property type="match status" value="1"/>
</dbReference>
<comment type="pathway">
    <text evidence="1">Nucleotide-sugar biosynthesis; UDP-alpha-D-glucuronate biosynthesis; UDP-alpha-D-glucuronate from UDP-alpha-D-glucose: step 1/1.</text>
</comment>
<comment type="catalytic activity">
    <reaction evidence="6 7">
        <text>UDP-alpha-D-glucose + 2 NAD(+) + H2O = UDP-alpha-D-glucuronate + 2 NADH + 3 H(+)</text>
        <dbReference type="Rhea" id="RHEA:23596"/>
        <dbReference type="ChEBI" id="CHEBI:15377"/>
        <dbReference type="ChEBI" id="CHEBI:15378"/>
        <dbReference type="ChEBI" id="CHEBI:57540"/>
        <dbReference type="ChEBI" id="CHEBI:57945"/>
        <dbReference type="ChEBI" id="CHEBI:58052"/>
        <dbReference type="ChEBI" id="CHEBI:58885"/>
        <dbReference type="EC" id="1.1.1.22"/>
    </reaction>
</comment>
<evidence type="ECO:0000259" key="11">
    <source>
        <dbReference type="SMART" id="SM00984"/>
    </source>
</evidence>
<dbReference type="InterPro" id="IPR008927">
    <property type="entry name" value="6-PGluconate_DH-like_C_sf"/>
</dbReference>
<evidence type="ECO:0000256" key="10">
    <source>
        <dbReference type="PIRSR" id="PIRSR500134-3"/>
    </source>
</evidence>
<dbReference type="Proteomes" id="UP000075670">
    <property type="component" value="Unassembled WGS sequence"/>
</dbReference>
<evidence type="ECO:0000256" key="6">
    <source>
        <dbReference type="ARBA" id="ARBA00047473"/>
    </source>
</evidence>
<dbReference type="SUPFAM" id="SSF48179">
    <property type="entry name" value="6-phosphogluconate dehydrogenase C-terminal domain-like"/>
    <property type="match status" value="1"/>
</dbReference>
<dbReference type="PATRIC" id="fig|1122241.3.peg.1500"/>
<feature type="active site" description="Nucleophile" evidence="8">
    <location>
        <position position="258"/>
    </location>
</feature>
<feature type="binding site" evidence="9">
    <location>
        <begin position="150"/>
        <end position="153"/>
    </location>
    <ligand>
        <name>substrate</name>
    </ligand>
</feature>
<dbReference type="PIRSF" id="PIRSF000124">
    <property type="entry name" value="UDPglc_GDPman_dh"/>
    <property type="match status" value="1"/>
</dbReference>
<gene>
    <name evidence="12" type="primary">tuaD</name>
    <name evidence="12" type="ORF">MOMUL_14260</name>
</gene>
<dbReference type="GO" id="GO:0051287">
    <property type="term" value="F:NAD binding"/>
    <property type="evidence" value="ECO:0007669"/>
    <property type="project" value="InterPro"/>
</dbReference>
<dbReference type="SMART" id="SM00984">
    <property type="entry name" value="UDPG_MGDP_dh_C"/>
    <property type="match status" value="1"/>
</dbReference>
<feature type="binding site" evidence="9">
    <location>
        <position position="318"/>
    </location>
    <ligand>
        <name>substrate</name>
    </ligand>
</feature>
<dbReference type="EMBL" id="LTBC01000003">
    <property type="protein sequence ID" value="KYH32824.1"/>
    <property type="molecule type" value="Genomic_DNA"/>
</dbReference>
<dbReference type="GO" id="GO:0003979">
    <property type="term" value="F:UDP-glucose 6-dehydrogenase activity"/>
    <property type="evidence" value="ECO:0007669"/>
    <property type="project" value="UniProtKB-EC"/>
</dbReference>
<organism evidence="12 13">
    <name type="scientific">Moorella mulderi DSM 14980</name>
    <dbReference type="NCBI Taxonomy" id="1122241"/>
    <lineage>
        <taxon>Bacteria</taxon>
        <taxon>Bacillati</taxon>
        <taxon>Bacillota</taxon>
        <taxon>Clostridia</taxon>
        <taxon>Neomoorellales</taxon>
        <taxon>Neomoorellaceae</taxon>
        <taxon>Neomoorella</taxon>
    </lineage>
</organism>
<reference evidence="12 13" key="1">
    <citation type="submission" date="2016-02" db="EMBL/GenBank/DDBJ databases">
        <title>Genome sequence of Moorella mulderi DSM 14980.</title>
        <authorList>
            <person name="Poehlein A."/>
            <person name="Daniel R."/>
        </authorList>
    </citation>
    <scope>NUCLEOTIDE SEQUENCE [LARGE SCALE GENOMIC DNA]</scope>
    <source>
        <strain evidence="12 13">DSM 14980</strain>
    </source>
</reference>
<dbReference type="GO" id="GO:0000271">
    <property type="term" value="P:polysaccharide biosynthetic process"/>
    <property type="evidence" value="ECO:0007669"/>
    <property type="project" value="InterPro"/>
</dbReference>
<evidence type="ECO:0000256" key="1">
    <source>
        <dbReference type="ARBA" id="ARBA00004701"/>
    </source>
</evidence>
<feature type="binding site" evidence="9">
    <location>
        <position position="202"/>
    </location>
    <ligand>
        <name>substrate</name>
    </ligand>
</feature>
<dbReference type="Pfam" id="PF03720">
    <property type="entry name" value="UDPG_MGDP_dh_C"/>
    <property type="match status" value="1"/>
</dbReference>
<dbReference type="PIRSF" id="PIRSF500134">
    <property type="entry name" value="UDPglc_DH_bac"/>
    <property type="match status" value="1"/>
</dbReference>
<dbReference type="PANTHER" id="PTHR43750:SF3">
    <property type="entry name" value="UDP-GLUCOSE 6-DEHYDROGENASE TUAD"/>
    <property type="match status" value="1"/>
</dbReference>
<evidence type="ECO:0000256" key="2">
    <source>
        <dbReference type="ARBA" id="ARBA00006601"/>
    </source>
</evidence>
<keyword evidence="5 7" id="KW-0520">NAD</keyword>
<evidence type="ECO:0000313" key="12">
    <source>
        <dbReference type="EMBL" id="KYH32824.1"/>
    </source>
</evidence>
<dbReference type="InterPro" id="IPR014027">
    <property type="entry name" value="UDP-Glc/GDP-Man_DH_C"/>
</dbReference>
<dbReference type="OrthoDB" id="9803238at2"/>
<dbReference type="AlphaFoldDB" id="A0A151AYT6"/>
<keyword evidence="13" id="KW-1185">Reference proteome</keyword>
<feature type="binding site" evidence="9">
    <location>
        <begin position="247"/>
        <end position="251"/>
    </location>
    <ligand>
        <name>substrate</name>
    </ligand>
</feature>